<keyword evidence="3" id="KW-1185">Reference proteome</keyword>
<dbReference type="EMBL" id="JAIQCJ010002272">
    <property type="protein sequence ID" value="KAJ8778114.1"/>
    <property type="molecule type" value="Genomic_DNA"/>
</dbReference>
<evidence type="ECO:0000313" key="2">
    <source>
        <dbReference type="EMBL" id="KAJ8778114.1"/>
    </source>
</evidence>
<evidence type="ECO:0000256" key="1">
    <source>
        <dbReference type="SAM" id="MobiDB-lite"/>
    </source>
</evidence>
<reference evidence="2 3" key="1">
    <citation type="submission" date="2022-11" db="EMBL/GenBank/DDBJ databases">
        <title>Whole genome sequence of Eschrichtius robustus ER-17-0199.</title>
        <authorList>
            <person name="Bruniche-Olsen A."/>
            <person name="Black A.N."/>
            <person name="Fields C.J."/>
            <person name="Walden K."/>
            <person name="Dewoody J.A."/>
        </authorList>
    </citation>
    <scope>NUCLEOTIDE SEQUENCE [LARGE SCALE GENOMIC DNA]</scope>
    <source>
        <strain evidence="2">ER-17-0199</strain>
        <tissue evidence="2">Blubber</tissue>
    </source>
</reference>
<feature type="region of interest" description="Disordered" evidence="1">
    <location>
        <begin position="60"/>
        <end position="100"/>
    </location>
</feature>
<comment type="caution">
    <text evidence="2">The sequence shown here is derived from an EMBL/GenBank/DDBJ whole genome shotgun (WGS) entry which is preliminary data.</text>
</comment>
<protein>
    <submittedName>
        <fullName evidence="2">Uncharacterized protein</fullName>
    </submittedName>
</protein>
<proteinExistence type="predicted"/>
<evidence type="ECO:0000313" key="3">
    <source>
        <dbReference type="Proteomes" id="UP001159641"/>
    </source>
</evidence>
<dbReference type="AlphaFoldDB" id="A0AB34GI90"/>
<accession>A0AB34GI90</accession>
<name>A0AB34GI90_ESCRO</name>
<organism evidence="2 3">
    <name type="scientific">Eschrichtius robustus</name>
    <name type="common">California gray whale</name>
    <name type="synonym">Eschrichtius gibbosus</name>
    <dbReference type="NCBI Taxonomy" id="9764"/>
    <lineage>
        <taxon>Eukaryota</taxon>
        <taxon>Metazoa</taxon>
        <taxon>Chordata</taxon>
        <taxon>Craniata</taxon>
        <taxon>Vertebrata</taxon>
        <taxon>Euteleostomi</taxon>
        <taxon>Mammalia</taxon>
        <taxon>Eutheria</taxon>
        <taxon>Laurasiatheria</taxon>
        <taxon>Artiodactyla</taxon>
        <taxon>Whippomorpha</taxon>
        <taxon>Cetacea</taxon>
        <taxon>Mysticeti</taxon>
        <taxon>Eschrichtiidae</taxon>
        <taxon>Eschrichtius</taxon>
    </lineage>
</organism>
<sequence length="186" mass="19513">MPRGPLPRTRAFGVGGRISGARQAGLGTALYTPLCIRFAVPSQCWGQWGSAFGPGFSAQVAQTEGPKAQRHQGHSYRIPFLPSPGNGGSVTSVQGSRPEEKVHDGAFDLASPIPVGTKPGCYSAAPAGVDPDLRGQHSRAHVQDPYIPAWCSHSSQAGACPACAGHTRMYTHTQAPHPTPHAYLPT</sequence>
<dbReference type="Proteomes" id="UP001159641">
    <property type="component" value="Unassembled WGS sequence"/>
</dbReference>
<gene>
    <name evidence="2" type="ORF">J1605_013974</name>
</gene>